<feature type="chain" id="PRO_5040852758" evidence="16">
    <location>
        <begin position="26"/>
        <end position="845"/>
    </location>
</feature>
<keyword evidence="4" id="KW-1134">Transmembrane beta strand</keyword>
<dbReference type="GO" id="GO:0015288">
    <property type="term" value="F:porin activity"/>
    <property type="evidence" value="ECO:0007669"/>
    <property type="project" value="UniProtKB-KW"/>
</dbReference>
<protein>
    <submittedName>
        <fullName evidence="20">Sugar ABC transporter substrate-binding protein</fullName>
    </submittedName>
</protein>
<dbReference type="GO" id="GO:0009279">
    <property type="term" value="C:cell outer membrane"/>
    <property type="evidence" value="ECO:0007669"/>
    <property type="project" value="UniProtKB-SubCell"/>
</dbReference>
<dbReference type="GO" id="GO:0015159">
    <property type="term" value="F:polysaccharide transmembrane transporter activity"/>
    <property type="evidence" value="ECO:0007669"/>
    <property type="project" value="InterPro"/>
</dbReference>
<feature type="domain" description="Polysaccharide export protein N-terminal" evidence="17">
    <location>
        <begin position="138"/>
        <end position="211"/>
    </location>
</feature>
<dbReference type="GO" id="GO:0006811">
    <property type="term" value="P:monoatomic ion transport"/>
    <property type="evidence" value="ECO:0007669"/>
    <property type="project" value="UniProtKB-KW"/>
</dbReference>
<keyword evidence="11" id="KW-0472">Membrane</keyword>
<sequence>MKNVKLLLMSLMCVAGMLSGFPGFAAELSPSFPVKALRSPAAAVTPSFQPMTSAAKASPPAEASSSRKNTEEGNTATAKESAADADGLSAIEKSVIAKAGAEDNTRPQPYEVQGLRQFGYNFFRPSAAGFAPLADIPVGPDYVIGPGDRIILNIWGSAEGTHELEVNRSGEVVLPRVGSVKVWGITFERLPEVLKTHLSKIYKNFDLNVTMGKLRVIKVYVVGEVKMPGDYNLSPLSTLINALAASGGPLKTGTLRNIKIKRGGKIVETVDLYDFFLKGDKGKDIRLQPGDTIFVPVIGRVAGIAGNVKRPAIYELKDEKNLGDLVDLAEGFLPTGYLQRVQITRVDAHDKRMVADFNIDPKGAGKSLDQIVQGITIQDMDIVKIFPINATLRDHVRLDGYVLRPGIYALQPHMRLSQLLSQDNLLTEYYKDAAEITRLYPPDSHPEKIFVNVAKALAGDPEHDLELKEFDEVRIFSRWEMEEMPKVRVNGEVQRPGEYRLFANMTVRDLLMEAGNLKTSAYLKNAEINRISKTGESVSSFPIVINLDQALKGDPKDNLVLAPFDEVTIRKIPNWAEEKERYVTLRGEFRFPGVYPIHKGEKLSTLIERAGGFTDKAYLRAAKYTREPLRELQQKRMDEMVAASEQEILRKQAELATTASSKEEVEATKAALESLQRSVALLKTAKAEGRLVIRLEQPDTFKGTASDVELMGGDTLEVPQQPHAVSVLGQVYNPTSFIPENNEDVAFYLEKAGGPTRNAEKCDIYIVRADGTVLSRQQSSFGINWSDSQRRWTFGGFMSTSLEPGDTVIVPQRFERIAWMREIKDMAVTLGNLALAAGVIVAAGL</sequence>
<feature type="domain" description="SLBB" evidence="19">
    <location>
        <begin position="218"/>
        <end position="295"/>
    </location>
</feature>
<evidence type="ECO:0000256" key="15">
    <source>
        <dbReference type="SAM" id="MobiDB-lite"/>
    </source>
</evidence>
<organism evidence="20 21">
    <name type="scientific">Geobacter hydrogenophilus</name>
    <dbReference type="NCBI Taxonomy" id="40983"/>
    <lineage>
        <taxon>Bacteria</taxon>
        <taxon>Pseudomonadati</taxon>
        <taxon>Thermodesulfobacteriota</taxon>
        <taxon>Desulfuromonadia</taxon>
        <taxon>Geobacterales</taxon>
        <taxon>Geobacteraceae</taxon>
        <taxon>Geobacter</taxon>
    </lineage>
</organism>
<evidence type="ECO:0000313" key="21">
    <source>
        <dbReference type="Proteomes" id="UP001144352"/>
    </source>
</evidence>
<feature type="compositionally biased region" description="Low complexity" evidence="15">
    <location>
        <begin position="53"/>
        <end position="66"/>
    </location>
</feature>
<keyword evidence="7 16" id="KW-0732">Signal</keyword>
<dbReference type="Pfam" id="PF02563">
    <property type="entry name" value="Poly_export"/>
    <property type="match status" value="1"/>
</dbReference>
<keyword evidence="3" id="KW-0813">Transport</keyword>
<dbReference type="Gene3D" id="3.30.1950.10">
    <property type="entry name" value="wza like domain"/>
    <property type="match status" value="1"/>
</dbReference>
<dbReference type="Gene3D" id="3.10.560.10">
    <property type="entry name" value="Outer membrane lipoprotein wza domain like"/>
    <property type="match status" value="6"/>
</dbReference>
<evidence type="ECO:0000256" key="12">
    <source>
        <dbReference type="ARBA" id="ARBA00023139"/>
    </source>
</evidence>
<evidence type="ECO:0000256" key="11">
    <source>
        <dbReference type="ARBA" id="ARBA00023136"/>
    </source>
</evidence>
<feature type="region of interest" description="Disordered" evidence="15">
    <location>
        <begin position="48"/>
        <end position="84"/>
    </location>
</feature>
<evidence type="ECO:0000256" key="3">
    <source>
        <dbReference type="ARBA" id="ARBA00022448"/>
    </source>
</evidence>
<dbReference type="InterPro" id="IPR049712">
    <property type="entry name" value="Poly_export"/>
</dbReference>
<name>A0A9W6G2T2_9BACT</name>
<comment type="similarity">
    <text evidence="2">Belongs to the BexD/CtrA/VexA family.</text>
</comment>
<evidence type="ECO:0000313" key="20">
    <source>
        <dbReference type="EMBL" id="GLI39401.1"/>
    </source>
</evidence>
<evidence type="ECO:0000259" key="18">
    <source>
        <dbReference type="Pfam" id="PF10531"/>
    </source>
</evidence>
<evidence type="ECO:0000256" key="2">
    <source>
        <dbReference type="ARBA" id="ARBA00009450"/>
    </source>
</evidence>
<dbReference type="AlphaFoldDB" id="A0A9W6G2T2"/>
<reference evidence="20" key="1">
    <citation type="submission" date="2022-12" db="EMBL/GenBank/DDBJ databases">
        <title>Reference genome sequencing for broad-spectrum identification of bacterial and archaeal isolates by mass spectrometry.</title>
        <authorList>
            <person name="Sekiguchi Y."/>
            <person name="Tourlousse D.M."/>
        </authorList>
    </citation>
    <scope>NUCLEOTIDE SEQUENCE</scope>
    <source>
        <strain evidence="20">H2</strain>
    </source>
</reference>
<proteinExistence type="inferred from homology"/>
<evidence type="ECO:0000256" key="7">
    <source>
        <dbReference type="ARBA" id="ARBA00022729"/>
    </source>
</evidence>
<dbReference type="GO" id="GO:0046930">
    <property type="term" value="C:pore complex"/>
    <property type="evidence" value="ECO:0007669"/>
    <property type="project" value="UniProtKB-KW"/>
</dbReference>
<feature type="domain" description="Soluble ligand binding" evidence="18">
    <location>
        <begin position="486"/>
        <end position="538"/>
    </location>
</feature>
<evidence type="ECO:0000256" key="8">
    <source>
        <dbReference type="ARBA" id="ARBA00023047"/>
    </source>
</evidence>
<evidence type="ECO:0000259" key="19">
    <source>
        <dbReference type="Pfam" id="PF22461"/>
    </source>
</evidence>
<evidence type="ECO:0000256" key="9">
    <source>
        <dbReference type="ARBA" id="ARBA00023065"/>
    </source>
</evidence>
<evidence type="ECO:0000256" key="10">
    <source>
        <dbReference type="ARBA" id="ARBA00023114"/>
    </source>
</evidence>
<comment type="subcellular location">
    <subcellularLocation>
        <location evidence="1">Cell outer membrane</location>
        <topology evidence="1">Multi-pass membrane protein</topology>
    </subcellularLocation>
</comment>
<keyword evidence="14" id="KW-0449">Lipoprotein</keyword>
<evidence type="ECO:0000256" key="4">
    <source>
        <dbReference type="ARBA" id="ARBA00022452"/>
    </source>
</evidence>
<evidence type="ECO:0000256" key="5">
    <source>
        <dbReference type="ARBA" id="ARBA00022597"/>
    </source>
</evidence>
<evidence type="ECO:0000256" key="13">
    <source>
        <dbReference type="ARBA" id="ARBA00023237"/>
    </source>
</evidence>
<keyword evidence="8" id="KW-0625">Polysaccharide transport</keyword>
<evidence type="ECO:0000256" key="6">
    <source>
        <dbReference type="ARBA" id="ARBA00022692"/>
    </source>
</evidence>
<feature type="domain" description="Soluble ligand binding" evidence="18">
    <location>
        <begin position="725"/>
        <end position="773"/>
    </location>
</feature>
<keyword evidence="12" id="KW-0564">Palmitate</keyword>
<keyword evidence="6" id="KW-0812">Transmembrane</keyword>
<keyword evidence="5" id="KW-0762">Sugar transport</keyword>
<dbReference type="InterPro" id="IPR003715">
    <property type="entry name" value="Poly_export_N"/>
</dbReference>
<keyword evidence="9" id="KW-0406">Ion transport</keyword>
<dbReference type="InterPro" id="IPR019554">
    <property type="entry name" value="Soluble_ligand-bd"/>
</dbReference>
<dbReference type="InterPro" id="IPR054765">
    <property type="entry name" value="SLBB_dom"/>
</dbReference>
<evidence type="ECO:0000259" key="17">
    <source>
        <dbReference type="Pfam" id="PF02563"/>
    </source>
</evidence>
<comment type="caution">
    <text evidence="20">The sequence shown here is derived from an EMBL/GenBank/DDBJ whole genome shotgun (WGS) entry which is preliminary data.</text>
</comment>
<dbReference type="Pfam" id="PF22461">
    <property type="entry name" value="SLBB_2"/>
    <property type="match status" value="1"/>
</dbReference>
<evidence type="ECO:0000256" key="14">
    <source>
        <dbReference type="ARBA" id="ARBA00023288"/>
    </source>
</evidence>
<keyword evidence="10" id="KW-0626">Porin</keyword>
<feature type="signal peptide" evidence="16">
    <location>
        <begin position="1"/>
        <end position="25"/>
    </location>
</feature>
<dbReference type="Pfam" id="PF10531">
    <property type="entry name" value="SLBB"/>
    <property type="match status" value="4"/>
</dbReference>
<dbReference type="EMBL" id="BSDS01000002">
    <property type="protein sequence ID" value="GLI39401.1"/>
    <property type="molecule type" value="Genomic_DNA"/>
</dbReference>
<accession>A0A9W6G2T2</accession>
<feature type="domain" description="Soluble ligand binding" evidence="18">
    <location>
        <begin position="582"/>
        <end position="626"/>
    </location>
</feature>
<dbReference type="PANTHER" id="PTHR33619:SF3">
    <property type="entry name" value="POLYSACCHARIDE EXPORT PROTEIN GFCE-RELATED"/>
    <property type="match status" value="1"/>
</dbReference>
<evidence type="ECO:0000256" key="16">
    <source>
        <dbReference type="SAM" id="SignalP"/>
    </source>
</evidence>
<dbReference type="PANTHER" id="PTHR33619">
    <property type="entry name" value="POLYSACCHARIDE EXPORT PROTEIN GFCE-RELATED"/>
    <property type="match status" value="1"/>
</dbReference>
<keyword evidence="13" id="KW-0998">Cell outer membrane</keyword>
<keyword evidence="21" id="KW-1185">Reference proteome</keyword>
<dbReference type="Proteomes" id="UP001144352">
    <property type="component" value="Unassembled WGS sequence"/>
</dbReference>
<gene>
    <name evidence="20" type="ORF">GHYDROH2_29020</name>
</gene>
<evidence type="ECO:0000256" key="1">
    <source>
        <dbReference type="ARBA" id="ARBA00004571"/>
    </source>
</evidence>
<feature type="domain" description="Soluble ligand binding" evidence="18">
    <location>
        <begin position="303"/>
        <end position="354"/>
    </location>
</feature>